<proteinExistence type="predicted"/>
<evidence type="ECO:0000313" key="2">
    <source>
        <dbReference type="Proteomes" id="UP000288216"/>
    </source>
</evidence>
<accession>A0A401QDH1</accession>
<dbReference type="EMBL" id="BFAA01032272">
    <property type="protein sequence ID" value="GCB83413.1"/>
    <property type="molecule type" value="Genomic_DNA"/>
</dbReference>
<gene>
    <name evidence="1" type="ORF">scyTo_0023675</name>
</gene>
<dbReference type="STRING" id="75743.A0A401QDH1"/>
<sequence>MAASSVISTVSTSKQNLDTIVQAIQHIEATEQGAKEPERVQKQTGAFLDLDRMHEGIKEEREWHGLVTASPLIIKSSFGDAVSGSQDAERRELLAALRPKVEVEPIPSVLFPAAGIL</sequence>
<organism evidence="1 2">
    <name type="scientific">Scyliorhinus torazame</name>
    <name type="common">Cloudy catshark</name>
    <name type="synonym">Catulus torazame</name>
    <dbReference type="NCBI Taxonomy" id="75743"/>
    <lineage>
        <taxon>Eukaryota</taxon>
        <taxon>Metazoa</taxon>
        <taxon>Chordata</taxon>
        <taxon>Craniata</taxon>
        <taxon>Vertebrata</taxon>
        <taxon>Chondrichthyes</taxon>
        <taxon>Elasmobranchii</taxon>
        <taxon>Galeomorphii</taxon>
        <taxon>Galeoidea</taxon>
        <taxon>Carcharhiniformes</taxon>
        <taxon>Scyliorhinidae</taxon>
        <taxon>Scyliorhinus</taxon>
    </lineage>
</organism>
<evidence type="ECO:0000313" key="1">
    <source>
        <dbReference type="EMBL" id="GCB83413.1"/>
    </source>
</evidence>
<name>A0A401QDH1_SCYTO</name>
<comment type="caution">
    <text evidence="1">The sequence shown here is derived from an EMBL/GenBank/DDBJ whole genome shotgun (WGS) entry which is preliminary data.</text>
</comment>
<keyword evidence="2" id="KW-1185">Reference proteome</keyword>
<dbReference type="OrthoDB" id="10029128at2759"/>
<dbReference type="AlphaFoldDB" id="A0A401QDH1"/>
<protein>
    <submittedName>
        <fullName evidence="1">Uncharacterized protein</fullName>
    </submittedName>
</protein>
<reference evidence="1 2" key="1">
    <citation type="journal article" date="2018" name="Nat. Ecol. Evol.">
        <title>Shark genomes provide insights into elasmobranch evolution and the origin of vertebrates.</title>
        <authorList>
            <person name="Hara Y"/>
            <person name="Yamaguchi K"/>
            <person name="Onimaru K"/>
            <person name="Kadota M"/>
            <person name="Koyanagi M"/>
            <person name="Keeley SD"/>
            <person name="Tatsumi K"/>
            <person name="Tanaka K"/>
            <person name="Motone F"/>
            <person name="Kageyama Y"/>
            <person name="Nozu R"/>
            <person name="Adachi N"/>
            <person name="Nishimura O"/>
            <person name="Nakagawa R"/>
            <person name="Tanegashima C"/>
            <person name="Kiyatake I"/>
            <person name="Matsumoto R"/>
            <person name="Murakumo K"/>
            <person name="Nishida K"/>
            <person name="Terakita A"/>
            <person name="Kuratani S"/>
            <person name="Sato K"/>
            <person name="Hyodo S Kuraku.S."/>
        </authorList>
    </citation>
    <scope>NUCLEOTIDE SEQUENCE [LARGE SCALE GENOMIC DNA]</scope>
</reference>
<dbReference type="Proteomes" id="UP000288216">
    <property type="component" value="Unassembled WGS sequence"/>
</dbReference>